<keyword evidence="1 4" id="KW-0732">Signal</keyword>
<gene>
    <name evidence="5" type="ORF">A8C75_05070</name>
</gene>
<feature type="signal peptide" evidence="4">
    <location>
        <begin position="1"/>
        <end position="32"/>
    </location>
</feature>
<dbReference type="CDD" id="cd13604">
    <property type="entry name" value="PBP2_TRAP_ketoacid_lactate_like"/>
    <property type="match status" value="1"/>
</dbReference>
<proteinExistence type="predicted"/>
<reference evidence="5 6" key="2">
    <citation type="journal article" date="2018" name="Int. J. Syst. Evol. Microbiol.">
        <title>Marinobacterium aestuarii sp. nov., a benzene-degrading marine bacterium isolated from estuary sediment.</title>
        <authorList>
            <person name="Bae S.S."/>
            <person name="Jung J."/>
            <person name="Chung D."/>
            <person name="Baek K."/>
        </authorList>
    </citation>
    <scope>NUCLEOTIDE SEQUENCE [LARGE SCALE GENOMIC DNA]</scope>
    <source>
        <strain evidence="5 6">ST58-10</strain>
    </source>
</reference>
<evidence type="ECO:0000256" key="3">
    <source>
        <dbReference type="PIRSR" id="PIRSR039026-2"/>
    </source>
</evidence>
<sequence length="362" mass="39658">MKKFSKSLMSAAVISAIFTGSAFMVASPRALAAEKILLKTPIAFATNLPALGTTITWVADRLDKVSDGNIRMKVYEPGKLVSPPEILDAVSSGKVNSGYATAGYWQGKIPAAALFSAVPFGPEAGEYMAWMYYGNGLSLYQEMYDSAGFNVKVLPCAILSPETSGWFAKPIDKPEDLKGLNMRFFGLGASVMEKLGVGTVQLPGGEIFGALEKGAIDATEFSQPAIDQRLGLSKIVKYNYFPGWHQQATIFELLVNKDAWNGMSEGQQATIETICMASMTNSVAEGEAMQFPVMAKAKEDGVHIRYWNQTMLDTFKSTWDEVAVEKSAEDPFFKKVWDDLSTFRAGYDLWEANAFLPRSRTE</sequence>
<dbReference type="STRING" id="1821621.A8C75_05070"/>
<dbReference type="Gene3D" id="3.40.190.10">
    <property type="entry name" value="Periplasmic binding protein-like II"/>
    <property type="match status" value="1"/>
</dbReference>
<dbReference type="GO" id="GO:0055085">
    <property type="term" value="P:transmembrane transport"/>
    <property type="evidence" value="ECO:0007669"/>
    <property type="project" value="InterPro"/>
</dbReference>
<dbReference type="Gene3D" id="3.40.190.170">
    <property type="entry name" value="Bacterial extracellular solute-binding protein, family 7"/>
    <property type="match status" value="1"/>
</dbReference>
<dbReference type="InterPro" id="IPR018389">
    <property type="entry name" value="DctP_fam"/>
</dbReference>
<dbReference type="OrthoDB" id="9769667at2"/>
<dbReference type="Proteomes" id="UP000078070">
    <property type="component" value="Chromosome"/>
</dbReference>
<dbReference type="PIRSF" id="PIRSF039026">
    <property type="entry name" value="SiaP"/>
    <property type="match status" value="1"/>
</dbReference>
<keyword evidence="6" id="KW-1185">Reference proteome</keyword>
<evidence type="ECO:0000313" key="6">
    <source>
        <dbReference type="Proteomes" id="UP000078070"/>
    </source>
</evidence>
<feature type="binding site" evidence="3">
    <location>
        <position position="221"/>
    </location>
    <ligand>
        <name>Na(+)</name>
        <dbReference type="ChEBI" id="CHEBI:29101"/>
    </ligand>
</feature>
<dbReference type="GO" id="GO:0031317">
    <property type="term" value="C:tripartite ATP-independent periplasmic transporter complex"/>
    <property type="evidence" value="ECO:0007669"/>
    <property type="project" value="InterPro"/>
</dbReference>
<organism evidence="5 6">
    <name type="scientific">Marinobacterium aestuarii</name>
    <dbReference type="NCBI Taxonomy" id="1821621"/>
    <lineage>
        <taxon>Bacteria</taxon>
        <taxon>Pseudomonadati</taxon>
        <taxon>Pseudomonadota</taxon>
        <taxon>Gammaproteobacteria</taxon>
        <taxon>Oceanospirillales</taxon>
        <taxon>Oceanospirillaceae</taxon>
        <taxon>Marinobacterium</taxon>
    </lineage>
</organism>
<protein>
    <submittedName>
        <fullName evidence="5">C4-dicarboxylate ABC transporter</fullName>
    </submittedName>
</protein>
<evidence type="ECO:0000256" key="2">
    <source>
        <dbReference type="PIRSR" id="PIRSR039026-1"/>
    </source>
</evidence>
<dbReference type="InterPro" id="IPR038404">
    <property type="entry name" value="TRAP_DctP_sf"/>
</dbReference>
<dbReference type="KEGG" id="mars:A8C75_05070"/>
<dbReference type="InterPro" id="IPR026289">
    <property type="entry name" value="SBP_TakP-like"/>
</dbReference>
<dbReference type="RefSeq" id="WP_067379035.1">
    <property type="nucleotide sequence ID" value="NZ_CP015839.1"/>
</dbReference>
<accession>A0A1A9EW75</accession>
<dbReference type="GO" id="GO:0046872">
    <property type="term" value="F:metal ion binding"/>
    <property type="evidence" value="ECO:0007669"/>
    <property type="project" value="UniProtKB-KW"/>
</dbReference>
<feature type="binding site" evidence="2">
    <location>
        <position position="183"/>
    </location>
    <ligand>
        <name>substrate</name>
    </ligand>
</feature>
<keyword evidence="3" id="KW-0479">Metal-binding</keyword>
<feature type="chain" id="PRO_5008386471" evidence="4">
    <location>
        <begin position="33"/>
        <end position="362"/>
    </location>
</feature>
<reference evidence="6" key="1">
    <citation type="submission" date="2016-05" db="EMBL/GenBank/DDBJ databases">
        <authorList>
            <person name="Baek K."/>
            <person name="Yang S.-J."/>
        </authorList>
    </citation>
    <scope>NUCLEOTIDE SEQUENCE [LARGE SCALE GENOMIC DNA]</scope>
    <source>
        <strain evidence="6">ST58-10</strain>
    </source>
</reference>
<feature type="binding site" evidence="3">
    <location>
        <position position="220"/>
    </location>
    <ligand>
        <name>substrate</name>
    </ligand>
</feature>
<dbReference type="NCBIfam" id="NF037995">
    <property type="entry name" value="TRAP_S1"/>
    <property type="match status" value="1"/>
</dbReference>
<feature type="binding site" evidence="2">
    <location>
        <position position="162"/>
    </location>
    <ligand>
        <name>substrate</name>
    </ligand>
</feature>
<evidence type="ECO:0000256" key="1">
    <source>
        <dbReference type="ARBA" id="ARBA00022729"/>
    </source>
</evidence>
<dbReference type="AlphaFoldDB" id="A0A1A9EW75"/>
<dbReference type="PANTHER" id="PTHR33376">
    <property type="match status" value="1"/>
</dbReference>
<dbReference type="PANTHER" id="PTHR33376:SF5">
    <property type="entry name" value="EXTRACYTOPLASMIC SOLUTE RECEPTOR PROTEIN"/>
    <property type="match status" value="1"/>
</dbReference>
<evidence type="ECO:0000313" key="5">
    <source>
        <dbReference type="EMBL" id="ANG61918.1"/>
    </source>
</evidence>
<feature type="binding site" evidence="3">
    <location>
        <position position="246"/>
    </location>
    <ligand>
        <name>substrate</name>
    </ligand>
</feature>
<dbReference type="Pfam" id="PF03480">
    <property type="entry name" value="DctP"/>
    <property type="match status" value="1"/>
</dbReference>
<name>A0A1A9EW75_9GAMM</name>
<evidence type="ECO:0000256" key="4">
    <source>
        <dbReference type="SAM" id="SignalP"/>
    </source>
</evidence>
<dbReference type="EMBL" id="CP015839">
    <property type="protein sequence ID" value="ANG61918.1"/>
    <property type="molecule type" value="Genomic_DNA"/>
</dbReference>